<dbReference type="eggNOG" id="COG1845">
    <property type="taxonomic scope" value="Bacteria"/>
</dbReference>
<dbReference type="RefSeq" id="WP_014019344.1">
    <property type="nucleotide sequence ID" value="NC_015914.1"/>
</dbReference>
<dbReference type="GO" id="GO:0004129">
    <property type="term" value="F:cytochrome-c oxidase activity"/>
    <property type="evidence" value="ECO:0007669"/>
    <property type="project" value="InterPro"/>
</dbReference>
<dbReference type="InterPro" id="IPR024791">
    <property type="entry name" value="Cyt_c/ubiquinol_Oxase_su3"/>
</dbReference>
<evidence type="ECO:0000313" key="11">
    <source>
        <dbReference type="Proteomes" id="UP000001635"/>
    </source>
</evidence>
<dbReference type="PANTHER" id="PTHR11403">
    <property type="entry name" value="CYTOCHROME C OXIDASE SUBUNIT III"/>
    <property type="match status" value="1"/>
</dbReference>
<reference evidence="11" key="1">
    <citation type="submission" date="2011-07" db="EMBL/GenBank/DDBJ databases">
        <title>The complete genome of Cyclobacterium marinum DSM 745.</title>
        <authorList>
            <person name="Lucas S."/>
            <person name="Han J."/>
            <person name="Lapidus A."/>
            <person name="Bruce D."/>
            <person name="Goodwin L."/>
            <person name="Pitluck S."/>
            <person name="Peters L."/>
            <person name="Kyrpides N."/>
            <person name="Mavromatis K."/>
            <person name="Ivanova N."/>
            <person name="Ovchinnikova G."/>
            <person name="Chertkov O."/>
            <person name="Detter J.C."/>
            <person name="Tapia R."/>
            <person name="Han C."/>
            <person name="Land M."/>
            <person name="Hauser L."/>
            <person name="Markowitz V."/>
            <person name="Cheng J.-F."/>
            <person name="Hugenholtz P."/>
            <person name="Woyke T."/>
            <person name="Wu D."/>
            <person name="Tindall B."/>
            <person name="Schuetze A."/>
            <person name="Brambilla E."/>
            <person name="Klenk H.-P."/>
            <person name="Eisen J.A."/>
        </authorList>
    </citation>
    <scope>NUCLEOTIDE SEQUENCE [LARGE SCALE GENOMIC DNA]</scope>
    <source>
        <strain evidence="11">ATCC 25205 / DSM 745 / LMG 13164 / NCIMB 1802</strain>
    </source>
</reference>
<evidence type="ECO:0000256" key="2">
    <source>
        <dbReference type="ARBA" id="ARBA00010581"/>
    </source>
</evidence>
<evidence type="ECO:0000256" key="6">
    <source>
        <dbReference type="ARBA" id="ARBA00023136"/>
    </source>
</evidence>
<dbReference type="PROSITE" id="PS50253">
    <property type="entry name" value="COX3"/>
    <property type="match status" value="1"/>
</dbReference>
<feature type="transmembrane region" description="Helical" evidence="8">
    <location>
        <begin position="63"/>
        <end position="84"/>
    </location>
</feature>
<evidence type="ECO:0000256" key="4">
    <source>
        <dbReference type="ARBA" id="ARBA00022692"/>
    </source>
</evidence>
<evidence type="ECO:0000313" key="10">
    <source>
        <dbReference type="EMBL" id="AEL25047.1"/>
    </source>
</evidence>
<dbReference type="AlphaFoldDB" id="G0IZK6"/>
<evidence type="ECO:0000256" key="3">
    <source>
        <dbReference type="ARBA" id="ARBA00022475"/>
    </source>
</evidence>
<keyword evidence="5 8" id="KW-1133">Transmembrane helix</keyword>
<dbReference type="HOGENOM" id="CLU_044071_4_2_10"/>
<feature type="transmembrane region" description="Helical" evidence="8">
    <location>
        <begin position="134"/>
        <end position="158"/>
    </location>
</feature>
<proteinExistence type="inferred from homology"/>
<keyword evidence="4 7" id="KW-0812">Transmembrane</keyword>
<dbReference type="InterPro" id="IPR035973">
    <property type="entry name" value="Cyt_c_oxidase_su3-like_sf"/>
</dbReference>
<feature type="domain" description="Heme-copper oxidase subunit III family profile" evidence="9">
    <location>
        <begin position="1"/>
        <end position="206"/>
    </location>
</feature>
<dbReference type="Proteomes" id="UP000001635">
    <property type="component" value="Chromosome"/>
</dbReference>
<evidence type="ECO:0000256" key="1">
    <source>
        <dbReference type="ARBA" id="ARBA00004651"/>
    </source>
</evidence>
<dbReference type="GO" id="GO:0019646">
    <property type="term" value="P:aerobic electron transport chain"/>
    <property type="evidence" value="ECO:0007669"/>
    <property type="project" value="InterPro"/>
</dbReference>
<dbReference type="OrthoDB" id="9810850at2"/>
<dbReference type="EMBL" id="CP002955">
    <property type="protein sequence ID" value="AEL25047.1"/>
    <property type="molecule type" value="Genomic_DNA"/>
</dbReference>
<feature type="transmembrane region" description="Helical" evidence="8">
    <location>
        <begin position="24"/>
        <end position="51"/>
    </location>
</feature>
<gene>
    <name evidence="10" type="ordered locus">Cycma_1276</name>
</gene>
<comment type="subcellular location">
    <subcellularLocation>
        <location evidence="1 7">Cell membrane</location>
        <topology evidence="1 7">Multi-pass membrane protein</topology>
    </subcellularLocation>
</comment>
<accession>G0IZK6</accession>
<keyword evidence="3" id="KW-1003">Cell membrane</keyword>
<feature type="transmembrane region" description="Helical" evidence="8">
    <location>
        <begin position="186"/>
        <end position="205"/>
    </location>
</feature>
<sequence>MSLSKEREQTHWFKKIEQLHPYRMLIYLAMISSGLVFLFLATAFVLSQSAANSLGQYQIPKSFIISSFMIIGSAFVSADIVPSFLANNLIKTKRNLGYTLLLGIFFTFFQFKGWQELAASGIDFTGLPSGSFLYLLSGIHLFHLAGAIIYGLILLLLLHNSEKDQVKSLVILTNPYEKMRLELFSIYWKFMDIVWLILFGLFLWVF</sequence>
<evidence type="ECO:0000256" key="5">
    <source>
        <dbReference type="ARBA" id="ARBA00022989"/>
    </source>
</evidence>
<dbReference type="STRING" id="880070.Cycma_1276"/>
<organism evidence="10 11">
    <name type="scientific">Cyclobacterium marinum (strain ATCC 25205 / DSM 745 / LMG 13164 / NCIMB 1802)</name>
    <name type="common">Flectobacillus marinus</name>
    <dbReference type="NCBI Taxonomy" id="880070"/>
    <lineage>
        <taxon>Bacteria</taxon>
        <taxon>Pseudomonadati</taxon>
        <taxon>Bacteroidota</taxon>
        <taxon>Cytophagia</taxon>
        <taxon>Cytophagales</taxon>
        <taxon>Cyclobacteriaceae</taxon>
        <taxon>Cyclobacterium</taxon>
    </lineage>
</organism>
<keyword evidence="11" id="KW-1185">Reference proteome</keyword>
<dbReference type="Gene3D" id="1.20.120.80">
    <property type="entry name" value="Cytochrome c oxidase, subunit III, four-helix bundle"/>
    <property type="match status" value="1"/>
</dbReference>
<evidence type="ECO:0000259" key="9">
    <source>
        <dbReference type="PROSITE" id="PS50253"/>
    </source>
</evidence>
<dbReference type="GO" id="GO:0005886">
    <property type="term" value="C:plasma membrane"/>
    <property type="evidence" value="ECO:0007669"/>
    <property type="project" value="UniProtKB-SubCell"/>
</dbReference>
<dbReference type="KEGG" id="cmr:Cycma_1276"/>
<feature type="transmembrane region" description="Helical" evidence="8">
    <location>
        <begin position="96"/>
        <end position="114"/>
    </location>
</feature>
<dbReference type="PANTHER" id="PTHR11403:SF2">
    <property type="entry name" value="CYTOCHROME BO(3) UBIQUINOL OXIDASE SUBUNIT 3"/>
    <property type="match status" value="1"/>
</dbReference>
<dbReference type="SUPFAM" id="SSF81452">
    <property type="entry name" value="Cytochrome c oxidase subunit III-like"/>
    <property type="match status" value="1"/>
</dbReference>
<protein>
    <submittedName>
        <fullName evidence="10">Cytochrome c oxidase, subunit III</fullName>
    </submittedName>
</protein>
<evidence type="ECO:0000256" key="8">
    <source>
        <dbReference type="SAM" id="Phobius"/>
    </source>
</evidence>
<keyword evidence="6 8" id="KW-0472">Membrane</keyword>
<comment type="similarity">
    <text evidence="2 7">Belongs to the cytochrome c oxidase subunit 3 family.</text>
</comment>
<evidence type="ECO:0000256" key="7">
    <source>
        <dbReference type="RuleBase" id="RU003376"/>
    </source>
</evidence>
<name>G0IZK6_CYCMS</name>
<dbReference type="InterPro" id="IPR013833">
    <property type="entry name" value="Cyt_c_oxidase_su3_a-hlx"/>
</dbReference>
<dbReference type="InterPro" id="IPR000298">
    <property type="entry name" value="Cyt_c_oxidase-like_su3"/>
</dbReference>